<evidence type="ECO:0000313" key="1">
    <source>
        <dbReference type="EMBL" id="ABW29376.1"/>
    </source>
</evidence>
<dbReference type="STRING" id="329726.AM1_4397"/>
<sequence length="141" mass="15677">MLKFNYGKQGTVLESVADPIEDVINRRVVLAMRSAQPIHMEPSFVSLIVPSEIPEVRALAFELTQGNCDAVSLSTQESLSDLSLESIAPSDFISHDIEVIMRGVWLTHHPDAEEGVFFTSLTTEIEEQIEELWTYQPAASS</sequence>
<dbReference type="Proteomes" id="UP000000268">
    <property type="component" value="Chromosome"/>
</dbReference>
<name>B0CEX9_ACAM1</name>
<dbReference type="InterPro" id="IPR054664">
    <property type="entry name" value="Alr0857-like"/>
</dbReference>
<dbReference type="RefSeq" id="WP_012164701.1">
    <property type="nucleotide sequence ID" value="NC_009925.1"/>
</dbReference>
<gene>
    <name evidence="1" type="ordered locus">AM1_4397</name>
</gene>
<protein>
    <submittedName>
        <fullName evidence="1">Uncharacterized protein</fullName>
    </submittedName>
</protein>
<dbReference type="OrthoDB" id="530474at2"/>
<dbReference type="KEGG" id="amr:AM1_4397"/>
<evidence type="ECO:0000313" key="2">
    <source>
        <dbReference type="Proteomes" id="UP000000268"/>
    </source>
</evidence>
<dbReference type="NCBIfam" id="NF045647">
    <property type="entry name" value="alr0857_fam"/>
    <property type="match status" value="1"/>
</dbReference>
<accession>B0CEX9</accession>
<dbReference type="HOGENOM" id="CLU_160064_0_0_3"/>
<reference evidence="1 2" key="1">
    <citation type="journal article" date="2008" name="Proc. Natl. Acad. Sci. U.S.A.">
        <title>Niche adaptation and genome expansion in the chlorophyll d-producing cyanobacterium Acaryochloris marina.</title>
        <authorList>
            <person name="Swingley W.D."/>
            <person name="Chen M."/>
            <person name="Cheung P.C."/>
            <person name="Conrad A.L."/>
            <person name="Dejesa L.C."/>
            <person name="Hao J."/>
            <person name="Honchak B.M."/>
            <person name="Karbach L.E."/>
            <person name="Kurdoglu A."/>
            <person name="Lahiri S."/>
            <person name="Mastrian S.D."/>
            <person name="Miyashita H."/>
            <person name="Page L."/>
            <person name="Ramakrishna P."/>
            <person name="Satoh S."/>
            <person name="Sattley W.M."/>
            <person name="Shimada Y."/>
            <person name="Taylor H.L."/>
            <person name="Tomo T."/>
            <person name="Tsuchiya T."/>
            <person name="Wang Z.T."/>
            <person name="Raymond J."/>
            <person name="Mimuro M."/>
            <person name="Blankenship R.E."/>
            <person name="Touchman J.W."/>
        </authorList>
    </citation>
    <scope>NUCLEOTIDE SEQUENCE [LARGE SCALE GENOMIC DNA]</scope>
    <source>
        <strain evidence="2">MBIC 11017</strain>
    </source>
</reference>
<dbReference type="EMBL" id="CP000828">
    <property type="protein sequence ID" value="ABW29376.1"/>
    <property type="molecule type" value="Genomic_DNA"/>
</dbReference>
<organism evidence="1 2">
    <name type="scientific">Acaryochloris marina (strain MBIC 11017)</name>
    <dbReference type="NCBI Taxonomy" id="329726"/>
    <lineage>
        <taxon>Bacteria</taxon>
        <taxon>Bacillati</taxon>
        <taxon>Cyanobacteriota</taxon>
        <taxon>Cyanophyceae</taxon>
        <taxon>Acaryochloridales</taxon>
        <taxon>Acaryochloridaceae</taxon>
        <taxon>Acaryochloris</taxon>
    </lineage>
</organism>
<proteinExistence type="predicted"/>
<keyword evidence="2" id="KW-1185">Reference proteome</keyword>
<dbReference type="AlphaFoldDB" id="B0CEX9"/>